<dbReference type="AlphaFoldDB" id="A0A813DWE5"/>
<dbReference type="Pfam" id="PF01062">
    <property type="entry name" value="Bestrophin"/>
    <property type="match status" value="1"/>
</dbReference>
<evidence type="ECO:0000256" key="7">
    <source>
        <dbReference type="SAM" id="Phobius"/>
    </source>
</evidence>
<evidence type="ECO:0000313" key="8">
    <source>
        <dbReference type="EMBL" id="CAE8592315.1"/>
    </source>
</evidence>
<evidence type="ECO:0000256" key="2">
    <source>
        <dbReference type="ARBA" id="ARBA00022692"/>
    </source>
</evidence>
<feature type="transmembrane region" description="Helical" evidence="7">
    <location>
        <begin position="163"/>
        <end position="183"/>
    </location>
</feature>
<comment type="similarity">
    <text evidence="5">Belongs to the anion channel-forming bestrophin (TC 1.A.46) family. Calcium-sensitive chloride channel subfamily.</text>
</comment>
<dbReference type="Proteomes" id="UP000654075">
    <property type="component" value="Unassembled WGS sequence"/>
</dbReference>
<dbReference type="PANTHER" id="PTHR10736:SF0">
    <property type="entry name" value="BESTROPHIN HOMOLOG"/>
    <property type="match status" value="1"/>
</dbReference>
<evidence type="ECO:0000256" key="3">
    <source>
        <dbReference type="ARBA" id="ARBA00022989"/>
    </source>
</evidence>
<feature type="transmembrane region" description="Helical" evidence="7">
    <location>
        <begin position="121"/>
        <end position="143"/>
    </location>
</feature>
<dbReference type="GO" id="GO:0005254">
    <property type="term" value="F:chloride channel activity"/>
    <property type="evidence" value="ECO:0007669"/>
    <property type="project" value="InterPro"/>
</dbReference>
<evidence type="ECO:0000256" key="4">
    <source>
        <dbReference type="ARBA" id="ARBA00023136"/>
    </source>
</evidence>
<dbReference type="EMBL" id="CAJNNV010005603">
    <property type="protein sequence ID" value="CAE8592315.1"/>
    <property type="molecule type" value="Genomic_DNA"/>
</dbReference>
<dbReference type="GO" id="GO:0016020">
    <property type="term" value="C:membrane"/>
    <property type="evidence" value="ECO:0007669"/>
    <property type="project" value="UniProtKB-SubCell"/>
</dbReference>
<feature type="non-terminal residue" evidence="8">
    <location>
        <position position="1"/>
    </location>
</feature>
<reference evidence="8" key="1">
    <citation type="submission" date="2021-02" db="EMBL/GenBank/DDBJ databases">
        <authorList>
            <person name="Dougan E. K."/>
            <person name="Rhodes N."/>
            <person name="Thang M."/>
            <person name="Chan C."/>
        </authorList>
    </citation>
    <scope>NUCLEOTIDE SEQUENCE</scope>
</reference>
<keyword evidence="2 7" id="KW-0812">Transmembrane</keyword>
<evidence type="ECO:0000313" key="9">
    <source>
        <dbReference type="Proteomes" id="UP000654075"/>
    </source>
</evidence>
<evidence type="ECO:0000256" key="5">
    <source>
        <dbReference type="ARBA" id="ARBA00034769"/>
    </source>
</evidence>
<gene>
    <name evidence="8" type="ORF">PGLA1383_LOCUS10967</name>
</gene>
<sequence>MMHLPQVGLPAIVACQHVALPALRHATSPRKDTAASKKSLRLAGVRDSNNNSCNNNSEGVKSNLRIVPRTPSDFTRRLKTNDLLTYFDTQVLRYDAERLTSTAGILAAAVTAASFVRTRRLLLTASLMTTVSCLASFVISAAAPWPYAFEAESRLLIDLTHSVRTVSVFLLGFYLASCLGRWWGMRDSIGGLWGALNDLNLLLAAYFPKDNPQDNEVRERILRWAVASHELMYKQACGDEDLDDLVASGLLEESECSVLAPLPSKGQVVWAWVAAYISHLAYGPVEEGGSRLPFAPTVMPELHRLCCKARGSLGATLAFVDTQIPFRYLHSLSLVVLMHNVIQAATSAVVISRAVRLKSPPMVVVELICLVFYTTIFTGMLKTGASMLNPLRSSGDVDFPRRAFSYFMMDENRASRIQPRGSLAALPAASSEAVTVPVAMGGALQGGVALRMCSSEPQQIVAGADLLYARMSRVEEQVAAEQRLRCETEQRLTQHLNCLVGVSVSEQLDVLRQQLIDERLQRQVDVIALRASIDSMKTASQRVKEDLELRVKTEDRSESLEIRLEAVEACFKGNPDGSPMSTAKRELRLERNMSQLQRSVDSMEERFASRQAVSEDCIATTKTSDWTKVQGLMSDKLDGLRFEWKAALDE</sequence>
<dbReference type="InterPro" id="IPR021134">
    <property type="entry name" value="Bestrophin-like"/>
</dbReference>
<keyword evidence="4 7" id="KW-0472">Membrane</keyword>
<keyword evidence="9" id="KW-1185">Reference proteome</keyword>
<dbReference type="OrthoDB" id="201595at2759"/>
<accession>A0A813DWE5</accession>
<feature type="transmembrane region" description="Helical" evidence="7">
    <location>
        <begin position="361"/>
        <end position="381"/>
    </location>
</feature>
<protein>
    <submittedName>
        <fullName evidence="8">Uncharacterized protein</fullName>
    </submittedName>
</protein>
<feature type="compositionally biased region" description="Low complexity" evidence="6">
    <location>
        <begin position="48"/>
        <end position="57"/>
    </location>
</feature>
<comment type="subcellular location">
    <subcellularLocation>
        <location evidence="1">Membrane</location>
    </subcellularLocation>
</comment>
<keyword evidence="3 7" id="KW-1133">Transmembrane helix</keyword>
<name>A0A813DWE5_POLGL</name>
<dbReference type="InterPro" id="IPR000615">
    <property type="entry name" value="Bestrophin"/>
</dbReference>
<proteinExistence type="inferred from homology"/>
<feature type="region of interest" description="Disordered" evidence="6">
    <location>
        <begin position="26"/>
        <end position="59"/>
    </location>
</feature>
<dbReference type="PANTHER" id="PTHR10736">
    <property type="entry name" value="BESTROPHIN"/>
    <property type="match status" value="1"/>
</dbReference>
<organism evidence="8 9">
    <name type="scientific">Polarella glacialis</name>
    <name type="common">Dinoflagellate</name>
    <dbReference type="NCBI Taxonomy" id="89957"/>
    <lineage>
        <taxon>Eukaryota</taxon>
        <taxon>Sar</taxon>
        <taxon>Alveolata</taxon>
        <taxon>Dinophyceae</taxon>
        <taxon>Suessiales</taxon>
        <taxon>Suessiaceae</taxon>
        <taxon>Polarella</taxon>
    </lineage>
</organism>
<evidence type="ECO:0000256" key="6">
    <source>
        <dbReference type="SAM" id="MobiDB-lite"/>
    </source>
</evidence>
<evidence type="ECO:0000256" key="1">
    <source>
        <dbReference type="ARBA" id="ARBA00004370"/>
    </source>
</evidence>
<comment type="caution">
    <text evidence="8">The sequence shown here is derived from an EMBL/GenBank/DDBJ whole genome shotgun (WGS) entry which is preliminary data.</text>
</comment>